<protein>
    <submittedName>
        <fullName evidence="2">Nitrogenase component 1</fullName>
    </submittedName>
</protein>
<reference evidence="2" key="1">
    <citation type="submission" date="2023-03" db="EMBL/GenBank/DDBJ databases">
        <title>Selenobaculum gbiensis gen. nov. sp. nov., a new bacterium isolated from the gut microbiota of IBD patient.</title>
        <authorList>
            <person name="Yeo S."/>
            <person name="Park H."/>
            <person name="Huh C.S."/>
        </authorList>
    </citation>
    <scope>NUCLEOTIDE SEQUENCE</scope>
    <source>
        <strain evidence="2">ICN-92133</strain>
    </source>
</reference>
<organism evidence="2 3">
    <name type="scientific">Selenobaculum gibii</name>
    <dbReference type="NCBI Taxonomy" id="3054208"/>
    <lineage>
        <taxon>Bacteria</taxon>
        <taxon>Bacillati</taxon>
        <taxon>Bacillota</taxon>
        <taxon>Negativicutes</taxon>
        <taxon>Selenomonadales</taxon>
        <taxon>Selenomonadaceae</taxon>
        <taxon>Selenobaculum</taxon>
    </lineage>
</organism>
<dbReference type="PANTHER" id="PTHR42956:SF1">
    <property type="entry name" value="NITROGENASE IRON-MOLYBDENUM COFACTOR BIOSYNTHESIS PROTEIN NIFE"/>
    <property type="match status" value="1"/>
</dbReference>
<dbReference type="Gene3D" id="3.40.50.1980">
    <property type="entry name" value="Nitrogenase molybdenum iron protein domain"/>
    <property type="match status" value="2"/>
</dbReference>
<dbReference type="Proteomes" id="UP001243623">
    <property type="component" value="Chromosome"/>
</dbReference>
<keyword evidence="3" id="KW-1185">Reference proteome</keyword>
<dbReference type="KEGG" id="sgbi:P3F81_07705"/>
<dbReference type="GO" id="GO:0016491">
    <property type="term" value="F:oxidoreductase activity"/>
    <property type="evidence" value="ECO:0007669"/>
    <property type="project" value="InterPro"/>
</dbReference>
<accession>A0A9Y2AH77</accession>
<dbReference type="InterPro" id="IPR000510">
    <property type="entry name" value="Nase/OxRdtase_comp1"/>
</dbReference>
<dbReference type="InterPro" id="IPR049939">
    <property type="entry name" value="NifE-like"/>
</dbReference>
<dbReference type="PANTHER" id="PTHR42956">
    <property type="entry name" value="NITROGENASE IRON-MOLYBDENUM COFACTOR BIOSYNTHESIS PROTEIN NIFE"/>
    <property type="match status" value="1"/>
</dbReference>
<dbReference type="RefSeq" id="WP_309320250.1">
    <property type="nucleotide sequence ID" value="NZ_CP120678.1"/>
</dbReference>
<dbReference type="SUPFAM" id="SSF53807">
    <property type="entry name" value="Helical backbone' metal receptor"/>
    <property type="match status" value="1"/>
</dbReference>
<feature type="domain" description="Nitrogenase/oxidoreductase component 1" evidence="1">
    <location>
        <begin position="17"/>
        <end position="278"/>
    </location>
</feature>
<sequence length="433" mass="48827">MNTNQKLQRWLPCKSRCEMAGAASFFLSLKDCAILINGPRWCATIAEREMARVEKKYERRIFCSEVKEIDLLYGADDALLLGLEEVKKECNPKMIAVINSCSVSLIGDDIQGICHRANLACEIIAVDAGGLKGEFWEGYQEALDKILDLVTAKVKVKKEVVRKNRVNLFGWCNNYPNWQGDLAEIKRMLISCGIEVGVCLGADETSLAEMMQLPLAACNIVLSPELGVEAAKRLAEEWGQDYLIAPTPYGMQCSIAWLNRIAEKLQINICTEKLETEIDINQEKLDQAIFQLKADYKNFGFGDVYLTLPYGVAYGIVEALKTEFPEFNDIYLKIEGPNKAEYPMIQGVRAWQVKQDTLSVEEAGISLVLGDWQTRLEVGQYDRMIFKNFLMPMQGVPVAERPYAGVLGWKHFMAEVIEVFHVIAYLHPAKVEK</sequence>
<dbReference type="EMBL" id="CP120678">
    <property type="protein sequence ID" value="WIW69802.1"/>
    <property type="molecule type" value="Genomic_DNA"/>
</dbReference>
<dbReference type="CDD" id="cd00316">
    <property type="entry name" value="Oxidoreductase_nitrogenase"/>
    <property type="match status" value="1"/>
</dbReference>
<evidence type="ECO:0000259" key="1">
    <source>
        <dbReference type="Pfam" id="PF00148"/>
    </source>
</evidence>
<proteinExistence type="predicted"/>
<evidence type="ECO:0000313" key="2">
    <source>
        <dbReference type="EMBL" id="WIW69802.1"/>
    </source>
</evidence>
<dbReference type="AlphaFoldDB" id="A0A9Y2AH77"/>
<evidence type="ECO:0000313" key="3">
    <source>
        <dbReference type="Proteomes" id="UP001243623"/>
    </source>
</evidence>
<gene>
    <name evidence="2" type="ORF">P3F81_07705</name>
</gene>
<dbReference type="Pfam" id="PF00148">
    <property type="entry name" value="Oxidored_nitro"/>
    <property type="match status" value="1"/>
</dbReference>
<name>A0A9Y2AH77_9FIRM</name>